<reference evidence="2" key="1">
    <citation type="journal article" date="2020" name="mSystems">
        <title>Genome- and Community-Level Interaction Insights into Carbon Utilization and Element Cycling Functions of Hydrothermarchaeota in Hydrothermal Sediment.</title>
        <authorList>
            <person name="Zhou Z."/>
            <person name="Liu Y."/>
            <person name="Xu W."/>
            <person name="Pan J."/>
            <person name="Luo Z.H."/>
            <person name="Li M."/>
        </authorList>
    </citation>
    <scope>NUCLEOTIDE SEQUENCE [LARGE SCALE GENOMIC DNA]</scope>
    <source>
        <strain evidence="2">SpSt-1217</strain>
    </source>
</reference>
<accession>A0A831LHZ2</accession>
<protein>
    <submittedName>
        <fullName evidence="2">TPM domain-containing protein</fullName>
    </submittedName>
</protein>
<dbReference type="InterPro" id="IPR007621">
    <property type="entry name" value="TPM_dom"/>
</dbReference>
<dbReference type="PANTHER" id="PTHR30373:SF8">
    <property type="entry name" value="BLL7265 PROTEIN"/>
    <property type="match status" value="1"/>
</dbReference>
<dbReference type="Proteomes" id="UP000886047">
    <property type="component" value="Unassembled WGS sequence"/>
</dbReference>
<evidence type="ECO:0000259" key="1">
    <source>
        <dbReference type="Pfam" id="PF04536"/>
    </source>
</evidence>
<evidence type="ECO:0000313" key="2">
    <source>
        <dbReference type="EMBL" id="HDR51972.1"/>
    </source>
</evidence>
<comment type="caution">
    <text evidence="2">The sequence shown here is derived from an EMBL/GenBank/DDBJ whole genome shotgun (WGS) entry which is preliminary data.</text>
</comment>
<dbReference type="Gene3D" id="3.10.310.50">
    <property type="match status" value="1"/>
</dbReference>
<gene>
    <name evidence="2" type="ORF">ENN90_10210</name>
</gene>
<sequence>MSVRKYFSEENKLQIINAIRVAETNTSGEIRVHIEKHCKDNVLDRAAYIFEKLKMHKTKLRNGVLFYLAIEDHKFAILGDAGIDQKVPDNFWENIKETMAGLYREGKFTEGLSTGIKMAGEQLKKHFPWQEDDVNELSDEISFGTDKEEKP</sequence>
<proteinExistence type="predicted"/>
<dbReference type="EMBL" id="DSDK01000553">
    <property type="protein sequence ID" value="HDR51972.1"/>
    <property type="molecule type" value="Genomic_DNA"/>
</dbReference>
<dbReference type="Pfam" id="PF04536">
    <property type="entry name" value="TPM_phosphatase"/>
    <property type="match status" value="1"/>
</dbReference>
<feature type="domain" description="TPM" evidence="1">
    <location>
        <begin position="5"/>
        <end position="121"/>
    </location>
</feature>
<name>A0A831LHZ2_9BACT</name>
<dbReference type="PANTHER" id="PTHR30373">
    <property type="entry name" value="UPF0603 PROTEIN YGCG"/>
    <property type="match status" value="1"/>
</dbReference>
<organism evidence="2">
    <name type="scientific">Mariniphaga anaerophila</name>
    <dbReference type="NCBI Taxonomy" id="1484053"/>
    <lineage>
        <taxon>Bacteria</taxon>
        <taxon>Pseudomonadati</taxon>
        <taxon>Bacteroidota</taxon>
        <taxon>Bacteroidia</taxon>
        <taxon>Marinilabiliales</taxon>
        <taxon>Prolixibacteraceae</taxon>
        <taxon>Mariniphaga</taxon>
    </lineage>
</organism>
<dbReference type="AlphaFoldDB" id="A0A831LHZ2"/>